<comment type="catalytic activity">
    <reaction evidence="1">
        <text>3',5'-cyclic GMP + H2O = GMP + H(+)</text>
        <dbReference type="Rhea" id="RHEA:16957"/>
        <dbReference type="ChEBI" id="CHEBI:15377"/>
        <dbReference type="ChEBI" id="CHEBI:15378"/>
        <dbReference type="ChEBI" id="CHEBI:57746"/>
        <dbReference type="ChEBI" id="CHEBI:58115"/>
        <dbReference type="EC" id="3.1.4.35"/>
    </reaction>
</comment>
<feature type="binding site" evidence="8">
    <location>
        <position position="391"/>
    </location>
    <ligand>
        <name>AMP</name>
        <dbReference type="ChEBI" id="CHEBI:456215"/>
    </ligand>
</feature>
<keyword evidence="12" id="KW-1185">Reference proteome</keyword>
<dbReference type="EC" id="3.1.4.-" evidence="10"/>
<evidence type="ECO:0000313" key="12">
    <source>
        <dbReference type="Proteomes" id="UP000515154"/>
    </source>
</evidence>
<dbReference type="GO" id="GO:0007165">
    <property type="term" value="P:signal transduction"/>
    <property type="evidence" value="ECO:0007669"/>
    <property type="project" value="InterPro"/>
</dbReference>
<feature type="binding site" evidence="9">
    <location>
        <position position="391"/>
    </location>
    <ligand>
        <name>Zn(2+)</name>
        <dbReference type="ChEBI" id="CHEBI:29105"/>
        <label>1</label>
    </ligand>
</feature>
<organism evidence="12 13">
    <name type="scientific">Octopus sinensis</name>
    <name type="common">East Asian common octopus</name>
    <dbReference type="NCBI Taxonomy" id="2607531"/>
    <lineage>
        <taxon>Eukaryota</taxon>
        <taxon>Metazoa</taxon>
        <taxon>Spiralia</taxon>
        <taxon>Lophotrochozoa</taxon>
        <taxon>Mollusca</taxon>
        <taxon>Cephalopoda</taxon>
        <taxon>Coleoidea</taxon>
        <taxon>Octopodiformes</taxon>
        <taxon>Octopoda</taxon>
        <taxon>Incirrata</taxon>
        <taxon>Octopodidae</taxon>
        <taxon>Octopus</taxon>
    </lineage>
</organism>
<feature type="binding site" evidence="9">
    <location>
        <position position="247"/>
    </location>
    <ligand>
        <name>Zn(2+)</name>
        <dbReference type="ChEBI" id="CHEBI:29105"/>
        <label>1</label>
    </ligand>
</feature>
<evidence type="ECO:0000256" key="3">
    <source>
        <dbReference type="ARBA" id="ARBA00022723"/>
    </source>
</evidence>
<protein>
    <recommendedName>
        <fullName evidence="10">Phosphodiesterase</fullName>
        <ecNumber evidence="10">3.1.4.-</ecNumber>
    </recommendedName>
</protein>
<dbReference type="InterPro" id="IPR036971">
    <property type="entry name" value="PDEase_catalytic_dom_sf"/>
</dbReference>
<feature type="binding site" evidence="8">
    <location>
        <begin position="243"/>
        <end position="247"/>
    </location>
    <ligand>
        <name>AMP</name>
        <dbReference type="ChEBI" id="CHEBI:456215"/>
    </ligand>
</feature>
<evidence type="ECO:0000256" key="8">
    <source>
        <dbReference type="PIRSR" id="PIRSR623088-2"/>
    </source>
</evidence>
<evidence type="ECO:0000256" key="5">
    <source>
        <dbReference type="ARBA" id="ARBA00037913"/>
    </source>
</evidence>
<evidence type="ECO:0000313" key="13">
    <source>
        <dbReference type="RefSeq" id="XP_029641643.1"/>
    </source>
</evidence>
<sequence>MTTKAVYLSVSGREEQVEFSSEDNADDILDTFRSVAETGPNDILKLLNKEGFYIQISPNTPQNTPEDRYKLEVVARVWGDEIPEHTKRQWENIEKRLSTLENLVLYQTTMPKCVEEILTKMNNVKNKVENIGYLSWLGLYKDLPKAKTVVPLWDRYKKKDETVKQSMIDKFKKITQSQFSSSVSDYLKEPSFDNWQWDEAEMMLLLQSMFIELDILSKFGITLSALQTWLCEVYLHYFDVPFHNFKHCFMVAQMMYCLIWHLELCSLLAEEEILTLLVSAICHDLEHSGFNNIYHVNAHTILARTYNDRSPLENHHCDVAFRILEKTDLLKNLSPQQYTIVRQGIIRCILSTDMAKHINILHDFETALVNFDIDKKEHRMQLMSMLIKVADISNELRPPTVAEPWLDCLLNEFFAQSDTEKLEGLPVTSFMDRDTHVKSKSQVHFIANVLMPLVKALCQCFPKAMNLLAPAESALSYYENQFQEYEQNMKKNPTKKTQS</sequence>
<dbReference type="Proteomes" id="UP000515154">
    <property type="component" value="Linkage group LG10"/>
</dbReference>
<dbReference type="PROSITE" id="PS51845">
    <property type="entry name" value="PDEASE_I_2"/>
    <property type="match status" value="1"/>
</dbReference>
<evidence type="ECO:0000256" key="9">
    <source>
        <dbReference type="PIRSR" id="PIRSR623088-3"/>
    </source>
</evidence>
<dbReference type="FunFam" id="1.10.1300.10:FF:000006">
    <property type="entry name" value="Phosphodiesterase 9A"/>
    <property type="match status" value="1"/>
</dbReference>
<dbReference type="AlphaFoldDB" id="A0A6P7STY1"/>
<feature type="active site" description="Proton donor" evidence="7">
    <location>
        <position position="243"/>
    </location>
</feature>
<dbReference type="CDD" id="cd00077">
    <property type="entry name" value="HDc"/>
    <property type="match status" value="1"/>
</dbReference>
<reference evidence="13" key="1">
    <citation type="submission" date="2025-08" db="UniProtKB">
        <authorList>
            <consortium name="RefSeq"/>
        </authorList>
    </citation>
    <scope>IDENTIFICATION</scope>
</reference>
<keyword evidence="2" id="KW-0140">cGMP</keyword>
<dbReference type="GO" id="GO:0047555">
    <property type="term" value="F:3',5'-cyclic-GMP phosphodiesterase activity"/>
    <property type="evidence" value="ECO:0007669"/>
    <property type="project" value="UniProtKB-EC"/>
</dbReference>
<feature type="domain" description="PDEase" evidence="11">
    <location>
        <begin position="156"/>
        <end position="485"/>
    </location>
</feature>
<gene>
    <name evidence="13" type="primary">LOC115216444</name>
</gene>
<dbReference type="PRINTS" id="PR00387">
    <property type="entry name" value="PDIESTERASE1"/>
</dbReference>
<dbReference type="PROSITE" id="PS00126">
    <property type="entry name" value="PDEASE_I_1"/>
    <property type="match status" value="1"/>
</dbReference>
<feature type="binding site" evidence="9">
    <location>
        <position position="284"/>
    </location>
    <ligand>
        <name>Zn(2+)</name>
        <dbReference type="ChEBI" id="CHEBI:29105"/>
        <label>1</label>
    </ligand>
</feature>
<proteinExistence type="inferred from homology"/>
<dbReference type="RefSeq" id="XP_029641643.1">
    <property type="nucleotide sequence ID" value="XM_029785783.2"/>
</dbReference>
<evidence type="ECO:0000256" key="10">
    <source>
        <dbReference type="RuleBase" id="RU363067"/>
    </source>
</evidence>
<evidence type="ECO:0000256" key="4">
    <source>
        <dbReference type="ARBA" id="ARBA00022801"/>
    </source>
</evidence>
<dbReference type="Gene3D" id="1.10.1300.10">
    <property type="entry name" value="3'5'-cyclic nucleotide phosphodiesterase, catalytic domain"/>
    <property type="match status" value="1"/>
</dbReference>
<feature type="binding site" evidence="8">
    <location>
        <position position="284"/>
    </location>
    <ligand>
        <name>AMP</name>
        <dbReference type="ChEBI" id="CHEBI:456215"/>
    </ligand>
</feature>
<evidence type="ECO:0000256" key="1">
    <source>
        <dbReference type="ARBA" id="ARBA00000583"/>
    </source>
</evidence>
<feature type="binding site" evidence="9">
    <location>
        <position position="283"/>
    </location>
    <ligand>
        <name>Zn(2+)</name>
        <dbReference type="ChEBI" id="CHEBI:29105"/>
        <label>1</label>
    </ligand>
</feature>
<name>A0A6P7STY1_9MOLL</name>
<dbReference type="Pfam" id="PF00233">
    <property type="entry name" value="PDEase_I"/>
    <property type="match status" value="1"/>
</dbReference>
<keyword evidence="4 10" id="KW-0378">Hydrolase</keyword>
<comment type="pathway">
    <text evidence="5">Purine metabolism; 3',5'-cyclic GMP degradation; GMP from 3',5'-cyclic GMP: step 1/1.</text>
</comment>
<keyword evidence="3 9" id="KW-0479">Metal-binding</keyword>
<dbReference type="PANTHER" id="PTHR11347">
    <property type="entry name" value="CYCLIC NUCLEOTIDE PHOSPHODIESTERASE"/>
    <property type="match status" value="1"/>
</dbReference>
<feature type="binding site" evidence="8">
    <location>
        <position position="442"/>
    </location>
    <ligand>
        <name>AMP</name>
        <dbReference type="ChEBI" id="CHEBI:456215"/>
    </ligand>
</feature>
<comment type="similarity">
    <text evidence="6">Belongs to the cyclic nucleotide phosphodiesterase family. PDE9 subfamily.</text>
</comment>
<feature type="binding site" evidence="9">
    <location>
        <position position="284"/>
    </location>
    <ligand>
        <name>Zn(2+)</name>
        <dbReference type="ChEBI" id="CHEBI:29105"/>
        <label>2</label>
    </ligand>
</feature>
<dbReference type="SMART" id="SM00471">
    <property type="entry name" value="HDc"/>
    <property type="match status" value="1"/>
</dbReference>
<evidence type="ECO:0000259" key="11">
    <source>
        <dbReference type="PROSITE" id="PS51845"/>
    </source>
</evidence>
<dbReference type="KEGG" id="osn:115216444"/>
<evidence type="ECO:0000256" key="6">
    <source>
        <dbReference type="ARBA" id="ARBA00061167"/>
    </source>
</evidence>
<comment type="cofactor">
    <cofactor evidence="10">
        <name>a divalent metal cation</name>
        <dbReference type="ChEBI" id="CHEBI:60240"/>
    </cofactor>
    <text evidence="10">Binds 2 divalent metal cations per subunit. Site 1 may preferentially bind zinc ions, while site 2 has a preference for magnesium and/or manganese ions.</text>
</comment>
<dbReference type="InterPro" id="IPR003607">
    <property type="entry name" value="HD/PDEase_dom"/>
</dbReference>
<dbReference type="InterPro" id="IPR023174">
    <property type="entry name" value="PDEase_CS"/>
</dbReference>
<dbReference type="InterPro" id="IPR002073">
    <property type="entry name" value="PDEase_catalytic_dom"/>
</dbReference>
<dbReference type="SUPFAM" id="SSF109604">
    <property type="entry name" value="HD-domain/PDEase-like"/>
    <property type="match status" value="1"/>
</dbReference>
<evidence type="ECO:0000256" key="7">
    <source>
        <dbReference type="PIRSR" id="PIRSR623088-1"/>
    </source>
</evidence>
<dbReference type="GO" id="GO:0046872">
    <property type="term" value="F:metal ion binding"/>
    <property type="evidence" value="ECO:0007669"/>
    <property type="project" value="UniProtKB-KW"/>
</dbReference>
<accession>A0A6P7STY1</accession>
<dbReference type="InterPro" id="IPR023088">
    <property type="entry name" value="PDEase"/>
</dbReference>
<evidence type="ECO:0000256" key="2">
    <source>
        <dbReference type="ARBA" id="ARBA00022535"/>
    </source>
</evidence>